<dbReference type="PANTHER" id="PTHR11733:SF241">
    <property type="entry name" value="GH26575P-RELATED"/>
    <property type="match status" value="1"/>
</dbReference>
<dbReference type="Gene3D" id="3.40.390.10">
    <property type="entry name" value="Collagenase (Catalytic Domain)"/>
    <property type="match status" value="2"/>
</dbReference>
<dbReference type="InterPro" id="IPR024079">
    <property type="entry name" value="MetalloPept_cat_dom_sf"/>
</dbReference>
<name>A0A9J6GKV0_HAELO</name>
<keyword evidence="3" id="KW-0645">Protease</keyword>
<dbReference type="InterPro" id="IPR018497">
    <property type="entry name" value="Peptidase_M13_C"/>
</dbReference>
<keyword evidence="5" id="KW-0378">Hydrolase</keyword>
<dbReference type="OrthoDB" id="6529667at2759"/>
<accession>A0A9J6GKV0</accession>
<dbReference type="Pfam" id="PF01431">
    <property type="entry name" value="Peptidase_M13"/>
    <property type="match status" value="1"/>
</dbReference>
<protein>
    <submittedName>
        <fullName evidence="11">Uncharacterized protein</fullName>
    </submittedName>
</protein>
<evidence type="ECO:0000256" key="3">
    <source>
        <dbReference type="ARBA" id="ARBA00022670"/>
    </source>
</evidence>
<dbReference type="AlphaFoldDB" id="A0A9J6GKV0"/>
<keyword evidence="8" id="KW-0472">Membrane</keyword>
<keyword evidence="8" id="KW-0812">Transmembrane</keyword>
<gene>
    <name evidence="11" type="ORF">HPB48_010358</name>
</gene>
<keyword evidence="8" id="KW-1133">Transmembrane helix</keyword>
<dbReference type="InterPro" id="IPR008753">
    <property type="entry name" value="Peptidase_M13_N"/>
</dbReference>
<evidence type="ECO:0000256" key="2">
    <source>
        <dbReference type="ARBA" id="ARBA00007357"/>
    </source>
</evidence>
<keyword evidence="7" id="KW-0482">Metalloprotease</keyword>
<dbReference type="InterPro" id="IPR000718">
    <property type="entry name" value="Peptidase_M13"/>
</dbReference>
<dbReference type="PROSITE" id="PS51885">
    <property type="entry name" value="NEPRILYSIN"/>
    <property type="match status" value="1"/>
</dbReference>
<feature type="transmembrane region" description="Helical" evidence="8">
    <location>
        <begin position="52"/>
        <end position="72"/>
    </location>
</feature>
<dbReference type="Pfam" id="PF05649">
    <property type="entry name" value="Peptidase_M13_N"/>
    <property type="match status" value="1"/>
</dbReference>
<comment type="similarity">
    <text evidence="2">Belongs to the peptidase M13 family.</text>
</comment>
<keyword evidence="12" id="KW-1185">Reference proteome</keyword>
<evidence type="ECO:0000256" key="8">
    <source>
        <dbReference type="SAM" id="Phobius"/>
    </source>
</evidence>
<keyword evidence="4" id="KW-0479">Metal-binding</keyword>
<evidence type="ECO:0000256" key="7">
    <source>
        <dbReference type="ARBA" id="ARBA00023049"/>
    </source>
</evidence>
<dbReference type="GO" id="GO:0016485">
    <property type="term" value="P:protein processing"/>
    <property type="evidence" value="ECO:0007669"/>
    <property type="project" value="TreeGrafter"/>
</dbReference>
<reference evidence="11 12" key="1">
    <citation type="journal article" date="2020" name="Cell">
        <title>Large-Scale Comparative Analyses of Tick Genomes Elucidate Their Genetic Diversity and Vector Capacities.</title>
        <authorList>
            <consortium name="Tick Genome and Microbiome Consortium (TIGMIC)"/>
            <person name="Jia N."/>
            <person name="Wang J."/>
            <person name="Shi W."/>
            <person name="Du L."/>
            <person name="Sun Y."/>
            <person name="Zhan W."/>
            <person name="Jiang J.F."/>
            <person name="Wang Q."/>
            <person name="Zhang B."/>
            <person name="Ji P."/>
            <person name="Bell-Sakyi L."/>
            <person name="Cui X.M."/>
            <person name="Yuan T.T."/>
            <person name="Jiang B.G."/>
            <person name="Yang W.F."/>
            <person name="Lam T.T."/>
            <person name="Chang Q.C."/>
            <person name="Ding S.J."/>
            <person name="Wang X.J."/>
            <person name="Zhu J.G."/>
            <person name="Ruan X.D."/>
            <person name="Zhao L."/>
            <person name="Wei J.T."/>
            <person name="Ye R.Z."/>
            <person name="Que T.C."/>
            <person name="Du C.H."/>
            <person name="Zhou Y.H."/>
            <person name="Cheng J.X."/>
            <person name="Dai P.F."/>
            <person name="Guo W.B."/>
            <person name="Han X.H."/>
            <person name="Huang E.J."/>
            <person name="Li L.F."/>
            <person name="Wei W."/>
            <person name="Gao Y.C."/>
            <person name="Liu J.Z."/>
            <person name="Shao H.Z."/>
            <person name="Wang X."/>
            <person name="Wang C.C."/>
            <person name="Yang T.C."/>
            <person name="Huo Q.B."/>
            <person name="Li W."/>
            <person name="Chen H.Y."/>
            <person name="Chen S.E."/>
            <person name="Zhou L.G."/>
            <person name="Ni X.B."/>
            <person name="Tian J.H."/>
            <person name="Sheng Y."/>
            <person name="Liu T."/>
            <person name="Pan Y.S."/>
            <person name="Xia L.Y."/>
            <person name="Li J."/>
            <person name="Zhao F."/>
            <person name="Cao W.C."/>
        </authorList>
    </citation>
    <scope>NUCLEOTIDE SEQUENCE [LARGE SCALE GENOMIC DNA]</scope>
    <source>
        <strain evidence="11">HaeL-2018</strain>
    </source>
</reference>
<comment type="cofactor">
    <cofactor evidence="1">
        <name>Zn(2+)</name>
        <dbReference type="ChEBI" id="CHEBI:29105"/>
    </cofactor>
</comment>
<evidence type="ECO:0000256" key="4">
    <source>
        <dbReference type="ARBA" id="ARBA00022723"/>
    </source>
</evidence>
<evidence type="ECO:0000259" key="9">
    <source>
        <dbReference type="Pfam" id="PF01431"/>
    </source>
</evidence>
<dbReference type="GO" id="GO:0004222">
    <property type="term" value="F:metalloendopeptidase activity"/>
    <property type="evidence" value="ECO:0007669"/>
    <property type="project" value="InterPro"/>
</dbReference>
<dbReference type="Gene3D" id="1.10.1380.10">
    <property type="entry name" value="Neutral endopeptidase , domain2"/>
    <property type="match status" value="1"/>
</dbReference>
<evidence type="ECO:0000313" key="12">
    <source>
        <dbReference type="Proteomes" id="UP000821853"/>
    </source>
</evidence>
<comment type="caution">
    <text evidence="11">The sequence shown here is derived from an EMBL/GenBank/DDBJ whole genome shotgun (WGS) entry which is preliminary data.</text>
</comment>
<dbReference type="EMBL" id="JABSTR010000007">
    <property type="protein sequence ID" value="KAH9375104.1"/>
    <property type="molecule type" value="Genomic_DNA"/>
</dbReference>
<evidence type="ECO:0000256" key="1">
    <source>
        <dbReference type="ARBA" id="ARBA00001947"/>
    </source>
</evidence>
<dbReference type="GO" id="GO:0005886">
    <property type="term" value="C:plasma membrane"/>
    <property type="evidence" value="ECO:0007669"/>
    <property type="project" value="TreeGrafter"/>
</dbReference>
<dbReference type="GO" id="GO:0046872">
    <property type="term" value="F:metal ion binding"/>
    <property type="evidence" value="ECO:0007669"/>
    <property type="project" value="UniProtKB-KW"/>
</dbReference>
<feature type="domain" description="Peptidase M13 C-terminal" evidence="9">
    <location>
        <begin position="549"/>
        <end position="626"/>
    </location>
</feature>
<evidence type="ECO:0000256" key="6">
    <source>
        <dbReference type="ARBA" id="ARBA00022833"/>
    </source>
</evidence>
<sequence length="720" mass="81181">MSKATLAARNKSLANRLQSSCSVMRQSLRFYLQAITPHCSDIRTPFWSKKKAVITVGCLFIVAAFLFLALLLHDKRSGITSDSAICLTQSCVLHRHILMEVINQSIDACQDFEEFVCSRWSPGANAGSATSMQAVMMLRWLDRLGMMIGKGTKHLETAKKARDMYASCVATHLPPSYAARDALKAFMAARNLRWPEEPTGEADAFGVLLDLAYNWEVPLWFRVVVLPEDTYHPRTRVLLSLNPQMTQWQAILEEVISIDGVNSYRKYWEGFYNQLADDEVDFHPNETVILHSYTNMKTIFRLFLEKGAHTDQASLQFTLGEARNHLRFRENFTQLFRKHIERHGTFSAKDLLVFAEAHLLGALNTAFSTHTNREVLRHASWLFVQAYAPVAAPYSMLVTMQGSEHRAIAELPRYCASHVEATYQTMINALFTISRLKLSRRPSITEHLGNIVEGVLQGLRNATWLDLKSRQSAIMKVNATKTVLWPPEELLTETGLGELYRFFPQTGLSFGDIWLKTRQAIRNRRAHDPTRSTEVLRARGSYALPLLTYVHALNTVFVSMAALTRPLFYKNGTKAMLYGGLGYSYAKQVLRGIDSNGVSVDAHGRPVASWMSPQSMANLEDRTRCLGISDPSQLTDLAALEVAYEAYRKAVREGEPRLLTNFTETQVFFITMCLAMCSRVGAQSTGHCRKAVAAFRPFYDAFRCPVGLKPYQPASCAFFS</sequence>
<evidence type="ECO:0000256" key="5">
    <source>
        <dbReference type="ARBA" id="ARBA00022801"/>
    </source>
</evidence>
<dbReference type="Proteomes" id="UP000821853">
    <property type="component" value="Chromosome 5"/>
</dbReference>
<dbReference type="VEuPathDB" id="VectorBase:HLOH_060820"/>
<proteinExistence type="inferred from homology"/>
<dbReference type="SUPFAM" id="SSF55486">
    <property type="entry name" value="Metalloproteases ('zincins'), catalytic domain"/>
    <property type="match status" value="1"/>
</dbReference>
<evidence type="ECO:0000313" key="11">
    <source>
        <dbReference type="EMBL" id="KAH9375104.1"/>
    </source>
</evidence>
<evidence type="ECO:0000259" key="10">
    <source>
        <dbReference type="Pfam" id="PF05649"/>
    </source>
</evidence>
<keyword evidence="6" id="KW-0862">Zinc</keyword>
<feature type="domain" description="Peptidase M13 N-terminal" evidence="10">
    <location>
        <begin position="109"/>
        <end position="481"/>
    </location>
</feature>
<dbReference type="PANTHER" id="PTHR11733">
    <property type="entry name" value="ZINC METALLOPROTEASE FAMILY M13 NEPRILYSIN-RELATED"/>
    <property type="match status" value="1"/>
</dbReference>
<dbReference type="InterPro" id="IPR042089">
    <property type="entry name" value="Peptidase_M13_dom_2"/>
</dbReference>
<organism evidence="11 12">
    <name type="scientific">Haemaphysalis longicornis</name>
    <name type="common">Bush tick</name>
    <dbReference type="NCBI Taxonomy" id="44386"/>
    <lineage>
        <taxon>Eukaryota</taxon>
        <taxon>Metazoa</taxon>
        <taxon>Ecdysozoa</taxon>
        <taxon>Arthropoda</taxon>
        <taxon>Chelicerata</taxon>
        <taxon>Arachnida</taxon>
        <taxon>Acari</taxon>
        <taxon>Parasitiformes</taxon>
        <taxon>Ixodida</taxon>
        <taxon>Ixodoidea</taxon>
        <taxon>Ixodidae</taxon>
        <taxon>Haemaphysalinae</taxon>
        <taxon>Haemaphysalis</taxon>
    </lineage>
</organism>